<protein>
    <submittedName>
        <fullName evidence="6">LysR family transcriptional regulator</fullName>
    </submittedName>
</protein>
<evidence type="ECO:0000256" key="3">
    <source>
        <dbReference type="ARBA" id="ARBA00023125"/>
    </source>
</evidence>
<dbReference type="OrthoDB" id="9803735at2"/>
<organism evidence="6 7">
    <name type="scientific">Levilactobacillus paucivorans</name>
    <dbReference type="NCBI Taxonomy" id="616990"/>
    <lineage>
        <taxon>Bacteria</taxon>
        <taxon>Bacillati</taxon>
        <taxon>Bacillota</taxon>
        <taxon>Bacilli</taxon>
        <taxon>Lactobacillales</taxon>
        <taxon>Lactobacillaceae</taxon>
        <taxon>Levilactobacillus</taxon>
    </lineage>
</organism>
<dbReference type="InterPro" id="IPR050950">
    <property type="entry name" value="HTH-type_LysR_regulators"/>
</dbReference>
<dbReference type="GO" id="GO:0005829">
    <property type="term" value="C:cytosol"/>
    <property type="evidence" value="ECO:0007669"/>
    <property type="project" value="TreeGrafter"/>
</dbReference>
<dbReference type="FunFam" id="1.10.10.10:FF:000001">
    <property type="entry name" value="LysR family transcriptional regulator"/>
    <property type="match status" value="1"/>
</dbReference>
<keyword evidence="3" id="KW-0238">DNA-binding</keyword>
<dbReference type="GO" id="GO:0003700">
    <property type="term" value="F:DNA-binding transcription factor activity"/>
    <property type="evidence" value="ECO:0007669"/>
    <property type="project" value="InterPro"/>
</dbReference>
<keyword evidence="4" id="KW-0804">Transcription</keyword>
<dbReference type="RefSeq" id="WP_057877776.1">
    <property type="nucleotide sequence ID" value="NZ_JQCA01000029.1"/>
</dbReference>
<evidence type="ECO:0000259" key="5">
    <source>
        <dbReference type="PROSITE" id="PS50931"/>
    </source>
</evidence>
<dbReference type="PATRIC" id="fig|616990.3.peg.1069"/>
<dbReference type="SUPFAM" id="SSF53850">
    <property type="entry name" value="Periplasmic binding protein-like II"/>
    <property type="match status" value="1"/>
</dbReference>
<dbReference type="Pfam" id="PF03466">
    <property type="entry name" value="LysR_substrate"/>
    <property type="match status" value="1"/>
</dbReference>
<sequence>MNFKDLAYFTRLVDRQSFSRVAENFQVTQPAVSAALRRLEKELAIPLVDRRQSRREVTLTPAGNQFYAHASRILNEYHRSQQDLVSLEKGTVRLGLPPIISQNLLPQLAPALQEADLFSALKPVEGGSNQILKKLLAGELDAAFIGTAGSLPSDTLEVEELTSAEFAIIVSQQHPLANRNRVSFSEFVDDPFIMLEPGYVQDNVFHQLSDAGITPKIRFQTSQVELIKQLVAVNAGVSLLIDLAISQSDPLIALPLLDDVPPFRICLVTRKGQHPNAATQAFIDLVRNELKGA</sequence>
<feature type="domain" description="HTH lysR-type" evidence="5">
    <location>
        <begin position="1"/>
        <end position="58"/>
    </location>
</feature>
<evidence type="ECO:0000313" key="7">
    <source>
        <dbReference type="Proteomes" id="UP000051906"/>
    </source>
</evidence>
<dbReference type="InterPro" id="IPR036388">
    <property type="entry name" value="WH-like_DNA-bd_sf"/>
</dbReference>
<evidence type="ECO:0000313" key="6">
    <source>
        <dbReference type="EMBL" id="KRO04585.1"/>
    </source>
</evidence>
<reference evidence="6 7" key="1">
    <citation type="journal article" date="2015" name="Genome Announc.">
        <title>Expanding the biotechnology potential of lactobacilli through comparative genomics of 213 strains and associated genera.</title>
        <authorList>
            <person name="Sun Z."/>
            <person name="Harris H.M."/>
            <person name="McCann A."/>
            <person name="Guo C."/>
            <person name="Argimon S."/>
            <person name="Zhang W."/>
            <person name="Yang X."/>
            <person name="Jeffery I.B."/>
            <person name="Cooney J.C."/>
            <person name="Kagawa T.F."/>
            <person name="Liu W."/>
            <person name="Song Y."/>
            <person name="Salvetti E."/>
            <person name="Wrobel A."/>
            <person name="Rasinkangas P."/>
            <person name="Parkhill J."/>
            <person name="Rea M.C."/>
            <person name="O'Sullivan O."/>
            <person name="Ritari J."/>
            <person name="Douillard F.P."/>
            <person name="Paul Ross R."/>
            <person name="Yang R."/>
            <person name="Briner A.E."/>
            <person name="Felis G.E."/>
            <person name="de Vos W.M."/>
            <person name="Barrangou R."/>
            <person name="Klaenhammer T.R."/>
            <person name="Caufield P.W."/>
            <person name="Cui Y."/>
            <person name="Zhang H."/>
            <person name="O'Toole P.W."/>
        </authorList>
    </citation>
    <scope>NUCLEOTIDE SEQUENCE [LARGE SCALE GENOMIC DNA]</scope>
    <source>
        <strain evidence="6 7">DSM 22467</strain>
    </source>
</reference>
<dbReference type="Gene3D" id="3.40.190.290">
    <property type="match status" value="1"/>
</dbReference>
<comment type="similarity">
    <text evidence="1">Belongs to the LysR transcriptional regulatory family.</text>
</comment>
<dbReference type="SUPFAM" id="SSF46785">
    <property type="entry name" value="Winged helix' DNA-binding domain"/>
    <property type="match status" value="1"/>
</dbReference>
<name>A0A0R2LT09_9LACO</name>
<dbReference type="EMBL" id="JQCA01000029">
    <property type="protein sequence ID" value="KRO04585.1"/>
    <property type="molecule type" value="Genomic_DNA"/>
</dbReference>
<dbReference type="PANTHER" id="PTHR30419">
    <property type="entry name" value="HTH-TYPE TRANSCRIPTIONAL REGULATOR YBHD"/>
    <property type="match status" value="1"/>
</dbReference>
<dbReference type="Pfam" id="PF00126">
    <property type="entry name" value="HTH_1"/>
    <property type="match status" value="1"/>
</dbReference>
<dbReference type="Proteomes" id="UP000051906">
    <property type="component" value="Unassembled WGS sequence"/>
</dbReference>
<evidence type="ECO:0000256" key="2">
    <source>
        <dbReference type="ARBA" id="ARBA00023015"/>
    </source>
</evidence>
<dbReference type="InterPro" id="IPR036390">
    <property type="entry name" value="WH_DNA-bd_sf"/>
</dbReference>
<dbReference type="PRINTS" id="PR00039">
    <property type="entry name" value="HTHLYSR"/>
</dbReference>
<dbReference type="GO" id="GO:0003677">
    <property type="term" value="F:DNA binding"/>
    <property type="evidence" value="ECO:0007669"/>
    <property type="project" value="UniProtKB-KW"/>
</dbReference>
<gene>
    <name evidence="6" type="ORF">IV54_GL000988</name>
</gene>
<proteinExistence type="inferred from homology"/>
<dbReference type="InterPro" id="IPR005119">
    <property type="entry name" value="LysR_subst-bd"/>
</dbReference>
<evidence type="ECO:0000256" key="1">
    <source>
        <dbReference type="ARBA" id="ARBA00009437"/>
    </source>
</evidence>
<keyword evidence="2" id="KW-0805">Transcription regulation</keyword>
<dbReference type="PROSITE" id="PS50931">
    <property type="entry name" value="HTH_LYSR"/>
    <property type="match status" value="1"/>
</dbReference>
<keyword evidence="7" id="KW-1185">Reference proteome</keyword>
<dbReference type="InterPro" id="IPR000847">
    <property type="entry name" value="LysR_HTH_N"/>
</dbReference>
<dbReference type="Gene3D" id="1.10.10.10">
    <property type="entry name" value="Winged helix-like DNA-binding domain superfamily/Winged helix DNA-binding domain"/>
    <property type="match status" value="1"/>
</dbReference>
<accession>A0A0R2LT09</accession>
<evidence type="ECO:0000256" key="4">
    <source>
        <dbReference type="ARBA" id="ARBA00023163"/>
    </source>
</evidence>
<dbReference type="AlphaFoldDB" id="A0A0R2LT09"/>
<comment type="caution">
    <text evidence="6">The sequence shown here is derived from an EMBL/GenBank/DDBJ whole genome shotgun (WGS) entry which is preliminary data.</text>
</comment>